<organism evidence="3 4">
    <name type="scientific">Acacia crassicarpa</name>
    <name type="common">northern wattle</name>
    <dbReference type="NCBI Taxonomy" id="499986"/>
    <lineage>
        <taxon>Eukaryota</taxon>
        <taxon>Viridiplantae</taxon>
        <taxon>Streptophyta</taxon>
        <taxon>Embryophyta</taxon>
        <taxon>Tracheophyta</taxon>
        <taxon>Spermatophyta</taxon>
        <taxon>Magnoliopsida</taxon>
        <taxon>eudicotyledons</taxon>
        <taxon>Gunneridae</taxon>
        <taxon>Pentapetalae</taxon>
        <taxon>rosids</taxon>
        <taxon>fabids</taxon>
        <taxon>Fabales</taxon>
        <taxon>Fabaceae</taxon>
        <taxon>Caesalpinioideae</taxon>
        <taxon>mimosoid clade</taxon>
        <taxon>Acacieae</taxon>
        <taxon>Acacia</taxon>
    </lineage>
</organism>
<dbReference type="PANTHER" id="PTHR35992">
    <property type="entry name" value="CYTOMATRIX PROTEIN-LIKE PROTEIN"/>
    <property type="match status" value="1"/>
</dbReference>
<accession>A0AAE1MSH7</accession>
<feature type="region of interest" description="Disordered" evidence="2">
    <location>
        <begin position="321"/>
        <end position="348"/>
    </location>
</feature>
<feature type="region of interest" description="Disordered" evidence="2">
    <location>
        <begin position="137"/>
        <end position="170"/>
    </location>
</feature>
<keyword evidence="4" id="KW-1185">Reference proteome</keyword>
<evidence type="ECO:0000313" key="3">
    <source>
        <dbReference type="EMBL" id="KAK4275110.1"/>
    </source>
</evidence>
<name>A0AAE1MSH7_9FABA</name>
<evidence type="ECO:0000313" key="4">
    <source>
        <dbReference type="Proteomes" id="UP001293593"/>
    </source>
</evidence>
<sequence length="385" mass="44711">MRKAKASNVTAERQNWEKIFNGMVHMLRSQQQQLLSLASERKLLEDRIRMIHDGWESDIRLYKDQISELKGISIYEEKRRLLDGAKAEWLLDVKQREVSILNYILEHQDDDLADFKAWCEFLYQKLSNAEEQGKICEGTGKRKRGTTDSESKSIRRKSIRNMPQEESCPNQLEAEVRRLRREYEISMGNNSKESALMAEKEFIWNQYRTMENKYMDKLRSKRCELEQANEKIEKLLSSTEQLQSARDEKDETIKQLESKVGNMEQERKNLSEKLSKLSAELEALRKFSNTQVTPIINPCSAKTKGSGMRSSTRFKKELLIPKATEPATSSGKENKSLKRKRDPVIPDSTTPKLFSSDFKVSFGFVGSCQLSTNLKSRCVYSRHQL</sequence>
<comment type="caution">
    <text evidence="3">The sequence shown here is derived from an EMBL/GenBank/DDBJ whole genome shotgun (WGS) entry which is preliminary data.</text>
</comment>
<dbReference type="AlphaFoldDB" id="A0AAE1MSH7"/>
<proteinExistence type="predicted"/>
<gene>
    <name evidence="3" type="ORF">QN277_018246</name>
</gene>
<evidence type="ECO:0000256" key="2">
    <source>
        <dbReference type="SAM" id="MobiDB-lite"/>
    </source>
</evidence>
<protein>
    <submittedName>
        <fullName evidence="3">Uncharacterized protein</fullName>
    </submittedName>
</protein>
<dbReference type="PANTHER" id="PTHR35992:SF1">
    <property type="entry name" value="CYTOMATRIX PROTEIN-LIKE PROTEIN"/>
    <property type="match status" value="1"/>
</dbReference>
<keyword evidence="1" id="KW-0175">Coiled coil</keyword>
<dbReference type="EMBL" id="JAWXYG010000004">
    <property type="protein sequence ID" value="KAK4275110.1"/>
    <property type="molecule type" value="Genomic_DNA"/>
</dbReference>
<evidence type="ECO:0000256" key="1">
    <source>
        <dbReference type="SAM" id="Coils"/>
    </source>
</evidence>
<dbReference type="Proteomes" id="UP001293593">
    <property type="component" value="Unassembled WGS sequence"/>
</dbReference>
<reference evidence="3" key="1">
    <citation type="submission" date="2023-10" db="EMBL/GenBank/DDBJ databases">
        <title>Chromosome-level genome of the transformable northern wattle, Acacia crassicarpa.</title>
        <authorList>
            <person name="Massaro I."/>
            <person name="Sinha N.R."/>
            <person name="Poethig S."/>
            <person name="Leichty A.R."/>
        </authorList>
    </citation>
    <scope>NUCLEOTIDE SEQUENCE</scope>
    <source>
        <strain evidence="3">Acra3RX</strain>
        <tissue evidence="3">Leaf</tissue>
    </source>
</reference>
<feature type="coiled-coil region" evidence="1">
    <location>
        <begin position="211"/>
        <end position="287"/>
    </location>
</feature>